<dbReference type="InterPro" id="IPR011333">
    <property type="entry name" value="SKP1/BTB/POZ_sf"/>
</dbReference>
<dbReference type="PROSITE" id="PS50097">
    <property type="entry name" value="BTB"/>
    <property type="match status" value="1"/>
</dbReference>
<dbReference type="RefSeq" id="XP_033386697.1">
    <property type="nucleotide sequence ID" value="XM_033531881.1"/>
</dbReference>
<evidence type="ECO:0000313" key="3">
    <source>
        <dbReference type="EMBL" id="KAF2018358.1"/>
    </source>
</evidence>
<feature type="region of interest" description="Disordered" evidence="1">
    <location>
        <begin position="214"/>
        <end position="244"/>
    </location>
</feature>
<accession>A0A6A5XYJ0</accession>
<dbReference type="CDD" id="cd18186">
    <property type="entry name" value="BTB_POZ_ZBTB_KLHL-like"/>
    <property type="match status" value="1"/>
</dbReference>
<protein>
    <recommendedName>
        <fullName evidence="2">BTB domain-containing protein</fullName>
    </recommendedName>
</protein>
<sequence length="244" mass="27537">MTTENINKKRVHETAASELLTSSIITIIVGKDDAKESFSAHRSILCAHSEYFQRALGASWTESTDGVVNLPQDSPKIFRLWLSFSYFGKIASRKRGPDEITEITIPEIQTEYQSLCNLFCLSDKLINDTAKNATIEALFELSEVRIDGKWYIPPYYNVDFVYKNTPEQSPLRRLLVDFWSTFDLEKALLDDERLPKRFLADLAVALSKARGKGARNLAKDNGPTKYLSETKKEVGGETTAEATK</sequence>
<organism evidence="3 4">
    <name type="scientific">Aaosphaeria arxii CBS 175.79</name>
    <dbReference type="NCBI Taxonomy" id="1450172"/>
    <lineage>
        <taxon>Eukaryota</taxon>
        <taxon>Fungi</taxon>
        <taxon>Dikarya</taxon>
        <taxon>Ascomycota</taxon>
        <taxon>Pezizomycotina</taxon>
        <taxon>Dothideomycetes</taxon>
        <taxon>Pleosporomycetidae</taxon>
        <taxon>Pleosporales</taxon>
        <taxon>Pleosporales incertae sedis</taxon>
        <taxon>Aaosphaeria</taxon>
    </lineage>
</organism>
<dbReference type="Pfam" id="PF00651">
    <property type="entry name" value="BTB"/>
    <property type="match status" value="1"/>
</dbReference>
<dbReference type="Proteomes" id="UP000799778">
    <property type="component" value="Unassembled WGS sequence"/>
</dbReference>
<dbReference type="SUPFAM" id="SSF54695">
    <property type="entry name" value="POZ domain"/>
    <property type="match status" value="1"/>
</dbReference>
<keyword evidence="4" id="KW-1185">Reference proteome</keyword>
<dbReference type="GeneID" id="54289278"/>
<dbReference type="PANTHER" id="PTHR47843">
    <property type="entry name" value="BTB DOMAIN-CONTAINING PROTEIN-RELATED"/>
    <property type="match status" value="1"/>
</dbReference>
<gene>
    <name evidence="3" type="ORF">BU24DRAFT_461304</name>
</gene>
<dbReference type="OrthoDB" id="1022638at2759"/>
<name>A0A6A5XYJ0_9PLEO</name>
<proteinExistence type="predicted"/>
<evidence type="ECO:0000313" key="4">
    <source>
        <dbReference type="Proteomes" id="UP000799778"/>
    </source>
</evidence>
<dbReference type="EMBL" id="ML978068">
    <property type="protein sequence ID" value="KAF2018358.1"/>
    <property type="molecule type" value="Genomic_DNA"/>
</dbReference>
<feature type="domain" description="BTB" evidence="2">
    <location>
        <begin position="23"/>
        <end position="94"/>
    </location>
</feature>
<dbReference type="AlphaFoldDB" id="A0A6A5XYJ0"/>
<reference evidence="3" key="1">
    <citation type="journal article" date="2020" name="Stud. Mycol.">
        <title>101 Dothideomycetes genomes: a test case for predicting lifestyles and emergence of pathogens.</title>
        <authorList>
            <person name="Haridas S."/>
            <person name="Albert R."/>
            <person name="Binder M."/>
            <person name="Bloem J."/>
            <person name="Labutti K."/>
            <person name="Salamov A."/>
            <person name="Andreopoulos B."/>
            <person name="Baker S."/>
            <person name="Barry K."/>
            <person name="Bills G."/>
            <person name="Bluhm B."/>
            <person name="Cannon C."/>
            <person name="Castanera R."/>
            <person name="Culley D."/>
            <person name="Daum C."/>
            <person name="Ezra D."/>
            <person name="Gonzalez J."/>
            <person name="Henrissat B."/>
            <person name="Kuo A."/>
            <person name="Liang C."/>
            <person name="Lipzen A."/>
            <person name="Lutzoni F."/>
            <person name="Magnuson J."/>
            <person name="Mondo S."/>
            <person name="Nolan M."/>
            <person name="Ohm R."/>
            <person name="Pangilinan J."/>
            <person name="Park H.-J."/>
            <person name="Ramirez L."/>
            <person name="Alfaro M."/>
            <person name="Sun H."/>
            <person name="Tritt A."/>
            <person name="Yoshinaga Y."/>
            <person name="Zwiers L.-H."/>
            <person name="Turgeon B."/>
            <person name="Goodwin S."/>
            <person name="Spatafora J."/>
            <person name="Crous P."/>
            <person name="Grigoriev I."/>
        </authorList>
    </citation>
    <scope>NUCLEOTIDE SEQUENCE</scope>
    <source>
        <strain evidence="3">CBS 175.79</strain>
    </source>
</reference>
<dbReference type="Gene3D" id="3.30.710.10">
    <property type="entry name" value="Potassium Channel Kv1.1, Chain A"/>
    <property type="match status" value="1"/>
</dbReference>
<dbReference type="InterPro" id="IPR000210">
    <property type="entry name" value="BTB/POZ_dom"/>
</dbReference>
<evidence type="ECO:0000259" key="2">
    <source>
        <dbReference type="PROSITE" id="PS50097"/>
    </source>
</evidence>
<dbReference type="PANTHER" id="PTHR47843:SF2">
    <property type="entry name" value="BTB DOMAIN-CONTAINING PROTEIN"/>
    <property type="match status" value="1"/>
</dbReference>
<evidence type="ECO:0000256" key="1">
    <source>
        <dbReference type="SAM" id="MobiDB-lite"/>
    </source>
</evidence>
<dbReference type="SMART" id="SM00225">
    <property type="entry name" value="BTB"/>
    <property type="match status" value="1"/>
</dbReference>